<keyword evidence="1" id="KW-0472">Membrane</keyword>
<dbReference type="RefSeq" id="WP_066958563.1">
    <property type="nucleotide sequence ID" value="NZ_BCNX01000010.1"/>
</dbReference>
<dbReference type="AlphaFoldDB" id="A0A1G9AU50"/>
<name>A0A1G9AU50_9EURY</name>
<dbReference type="Proteomes" id="UP000326500">
    <property type="component" value="Unassembled WGS sequence"/>
</dbReference>
<dbReference type="EMBL" id="FNFT01000007">
    <property type="protein sequence ID" value="SDK30811.1"/>
    <property type="molecule type" value="Genomic_DNA"/>
</dbReference>
<gene>
    <name evidence="2" type="ORF">SAMN04488571_10731</name>
</gene>
<reference evidence="2 3" key="1">
    <citation type="submission" date="2016-10" db="EMBL/GenBank/DDBJ databases">
        <authorList>
            <person name="Varghese N."/>
            <person name="Submissions S."/>
        </authorList>
    </citation>
    <scope>NUCLEOTIDE SEQUENCE [LARGE SCALE GENOMIC DNA]</scope>
    <source>
        <strain evidence="2 3">DSM 2373</strain>
    </source>
</reference>
<evidence type="ECO:0000313" key="2">
    <source>
        <dbReference type="EMBL" id="SDK30811.1"/>
    </source>
</evidence>
<sequence length="119" mass="13863">MKISKKHIIYILALILAISAAVLLIPLYYNAYFNRWDDCGITPASTSDLQNEERARIAAKLWEQNISVGEYLEQVFPEIFDSLPEESKEQYYIKPMNWPDLREGDNRGWYPSLPQPLIL</sequence>
<organism evidence="2 3">
    <name type="scientific">Methanoculleus thermophilus</name>
    <dbReference type="NCBI Taxonomy" id="2200"/>
    <lineage>
        <taxon>Archaea</taxon>
        <taxon>Methanobacteriati</taxon>
        <taxon>Methanobacteriota</taxon>
        <taxon>Stenosarchaea group</taxon>
        <taxon>Methanomicrobia</taxon>
        <taxon>Methanomicrobiales</taxon>
        <taxon>Methanomicrobiaceae</taxon>
        <taxon>Methanoculleus</taxon>
    </lineage>
</organism>
<keyword evidence="3" id="KW-1185">Reference proteome</keyword>
<proteinExistence type="predicted"/>
<keyword evidence="1" id="KW-0812">Transmembrane</keyword>
<dbReference type="OrthoDB" id="141832at2157"/>
<evidence type="ECO:0000256" key="1">
    <source>
        <dbReference type="SAM" id="Phobius"/>
    </source>
</evidence>
<accession>A0A1G9AU50</accession>
<evidence type="ECO:0000313" key="3">
    <source>
        <dbReference type="Proteomes" id="UP000326500"/>
    </source>
</evidence>
<keyword evidence="1" id="KW-1133">Transmembrane helix</keyword>
<feature type="transmembrane region" description="Helical" evidence="1">
    <location>
        <begin position="7"/>
        <end position="29"/>
    </location>
</feature>
<protein>
    <submittedName>
        <fullName evidence="2">Uncharacterized protein</fullName>
    </submittedName>
</protein>